<dbReference type="PANTHER" id="PTHR33630:SF9">
    <property type="entry name" value="CUTINASE 4"/>
    <property type="match status" value="1"/>
</dbReference>
<dbReference type="SUPFAM" id="SSF53474">
    <property type="entry name" value="alpha/beta-Hydrolases"/>
    <property type="match status" value="1"/>
</dbReference>
<dbReference type="OrthoDB" id="2586582at2759"/>
<dbReference type="PANTHER" id="PTHR33630">
    <property type="entry name" value="CUTINASE RV1984C-RELATED-RELATED"/>
    <property type="match status" value="1"/>
</dbReference>
<reference evidence="5" key="3">
    <citation type="submission" date="2025-08" db="UniProtKB">
        <authorList>
            <consortium name="RefSeq"/>
        </authorList>
    </citation>
    <scope>IDENTIFICATION</scope>
    <source>
        <strain evidence="5">CBS 342.82</strain>
    </source>
</reference>
<gene>
    <name evidence="5" type="ORF">K489DRAFT_370952</name>
</gene>
<reference evidence="5" key="1">
    <citation type="submission" date="2020-01" db="EMBL/GenBank/DDBJ databases">
        <authorList>
            <consortium name="DOE Joint Genome Institute"/>
            <person name="Haridas S."/>
            <person name="Albert R."/>
            <person name="Binder M."/>
            <person name="Bloem J."/>
            <person name="Labutti K."/>
            <person name="Salamov A."/>
            <person name="Andreopoulos B."/>
            <person name="Baker S.E."/>
            <person name="Barry K."/>
            <person name="Bills G."/>
            <person name="Bluhm B.H."/>
            <person name="Cannon C."/>
            <person name="Castanera R."/>
            <person name="Culley D.E."/>
            <person name="Daum C."/>
            <person name="Ezra D."/>
            <person name="Gonzalez J.B."/>
            <person name="Henrissat B."/>
            <person name="Kuo A."/>
            <person name="Liang C."/>
            <person name="Lipzen A."/>
            <person name="Lutzoni F."/>
            <person name="Magnuson J."/>
            <person name="Mondo S."/>
            <person name="Nolan M."/>
            <person name="Ohm R."/>
            <person name="Pangilinan J."/>
            <person name="Park H.-J."/>
            <person name="Ramirez L."/>
            <person name="Alfaro M."/>
            <person name="Sun H."/>
            <person name="Tritt A."/>
            <person name="Yoshinaga Y."/>
            <person name="Zwiers L.-H."/>
            <person name="Turgeon B.G."/>
            <person name="Goodwin S.B."/>
            <person name="Spatafora J.W."/>
            <person name="Crous P.W."/>
            <person name="Grigoriev I.V."/>
        </authorList>
    </citation>
    <scope>NUCLEOTIDE SEQUENCE</scope>
    <source>
        <strain evidence="5">CBS 342.82</strain>
    </source>
</reference>
<evidence type="ECO:0000256" key="3">
    <source>
        <dbReference type="SAM" id="MobiDB-lite"/>
    </source>
</evidence>
<keyword evidence="1" id="KW-0378">Hydrolase</keyword>
<evidence type="ECO:0008006" key="6">
    <source>
        <dbReference type="Google" id="ProtNLM"/>
    </source>
</evidence>
<sequence>MVDVGYMGTLPGTNLHTNSGRSRSKSGASRSLNVFTCPSNQQASSPHHHDIPSLNSAPPRSAHSSDYPAIPRFSATSDADSQIDLLLGRLRRVPGGYRCQQVGSIGVADAQRLTTSYHAACPKNKIVLMGYSQGAIVSGSALAGGPAYVPIFGSTGAGHAALDSEIGDSIFAILQFGDLNCIQVWVLKARYRTSHASQTRLVKRFLRIGYIRRLSSESSPKNGPQAYPRNGSAEVDWRYYSNKIDDFCANSEGSWCKNKLTSSPTWDIILRRMRRRLVTLCWASSMALCESRYRLDVYEAPMNDMSPLYCERRAFLKELHASGMTPP</sequence>
<evidence type="ECO:0000313" key="4">
    <source>
        <dbReference type="Proteomes" id="UP000504637"/>
    </source>
</evidence>
<evidence type="ECO:0000256" key="1">
    <source>
        <dbReference type="ARBA" id="ARBA00022801"/>
    </source>
</evidence>
<dbReference type="GO" id="GO:0052689">
    <property type="term" value="F:carboxylic ester hydrolase activity"/>
    <property type="evidence" value="ECO:0007669"/>
    <property type="project" value="UniProtKB-ARBA"/>
</dbReference>
<dbReference type="InterPro" id="IPR000675">
    <property type="entry name" value="Cutinase/axe"/>
</dbReference>
<feature type="compositionally biased region" description="Polar residues" evidence="3">
    <location>
        <begin position="53"/>
        <end position="64"/>
    </location>
</feature>
<feature type="region of interest" description="Disordered" evidence="3">
    <location>
        <begin position="1"/>
        <end position="73"/>
    </location>
</feature>
<feature type="compositionally biased region" description="Polar residues" evidence="3">
    <location>
        <begin position="32"/>
        <end position="45"/>
    </location>
</feature>
<dbReference type="GeneID" id="54361001"/>
<name>A0A6J3M238_9PEZI</name>
<dbReference type="Pfam" id="PF01083">
    <property type="entry name" value="Cutinase"/>
    <property type="match status" value="1"/>
</dbReference>
<dbReference type="InterPro" id="IPR029058">
    <property type="entry name" value="AB_hydrolase_fold"/>
</dbReference>
<dbReference type="Gene3D" id="3.40.50.1820">
    <property type="entry name" value="alpha/beta hydrolase"/>
    <property type="match status" value="1"/>
</dbReference>
<dbReference type="Proteomes" id="UP000504637">
    <property type="component" value="Unplaced"/>
</dbReference>
<dbReference type="AlphaFoldDB" id="A0A6J3M238"/>
<proteinExistence type="predicted"/>
<reference evidence="5" key="2">
    <citation type="submission" date="2020-04" db="EMBL/GenBank/DDBJ databases">
        <authorList>
            <consortium name="NCBI Genome Project"/>
        </authorList>
    </citation>
    <scope>NUCLEOTIDE SEQUENCE</scope>
    <source>
        <strain evidence="5">CBS 342.82</strain>
    </source>
</reference>
<evidence type="ECO:0000313" key="5">
    <source>
        <dbReference type="RefSeq" id="XP_033459107.1"/>
    </source>
</evidence>
<keyword evidence="4" id="KW-1185">Reference proteome</keyword>
<dbReference type="RefSeq" id="XP_033459107.1">
    <property type="nucleotide sequence ID" value="XM_033603201.1"/>
</dbReference>
<keyword evidence="2" id="KW-1015">Disulfide bond</keyword>
<protein>
    <recommendedName>
        <fullName evidence="6">Carbohydrate esterase family 5 protein</fullName>
    </recommendedName>
</protein>
<accession>A0A6J3M238</accession>
<organism evidence="5">
    <name type="scientific">Dissoconium aciculare CBS 342.82</name>
    <dbReference type="NCBI Taxonomy" id="1314786"/>
    <lineage>
        <taxon>Eukaryota</taxon>
        <taxon>Fungi</taxon>
        <taxon>Dikarya</taxon>
        <taxon>Ascomycota</taxon>
        <taxon>Pezizomycotina</taxon>
        <taxon>Dothideomycetes</taxon>
        <taxon>Dothideomycetidae</taxon>
        <taxon>Mycosphaerellales</taxon>
        <taxon>Dissoconiaceae</taxon>
        <taxon>Dissoconium</taxon>
    </lineage>
</organism>
<feature type="compositionally biased region" description="Low complexity" evidence="3">
    <location>
        <begin position="19"/>
        <end position="31"/>
    </location>
</feature>
<evidence type="ECO:0000256" key="2">
    <source>
        <dbReference type="ARBA" id="ARBA00023157"/>
    </source>
</evidence>